<evidence type="ECO:0000313" key="2">
    <source>
        <dbReference type="Proteomes" id="UP000216052"/>
    </source>
</evidence>
<dbReference type="Proteomes" id="UP000216052">
    <property type="component" value="Chromosome"/>
</dbReference>
<sequence>MFFLLSGLYLLLLAPKSTTTSPVKPETVQTTLPAGTVTITPLPSLRIIRGESVPFEGKAEFKQAIAGNFAQDIAIINFQATGENSEKSFIKIVWENGEVEKLYPGTTNKKFSANRRASEITVNGYSMHERRIFKNSNRKGTLTWEIRYEPVEK</sequence>
<accession>A0ABZ3J9K3</accession>
<protein>
    <submittedName>
        <fullName evidence="1">Uncharacterized protein</fullName>
    </submittedName>
</protein>
<gene>
    <name evidence="1" type="ORF">SPACI_049310</name>
</gene>
<name>A0ABZ3J9K3_SPOA4</name>
<organism evidence="1 2">
    <name type="scientific">Sporomusa acidovorans (strain ATCC 49682 / DSM 3132 / Mol)</name>
    <dbReference type="NCBI Taxonomy" id="1123286"/>
    <lineage>
        <taxon>Bacteria</taxon>
        <taxon>Bacillati</taxon>
        <taxon>Bacillota</taxon>
        <taxon>Negativicutes</taxon>
        <taxon>Selenomonadales</taxon>
        <taxon>Sporomusaceae</taxon>
        <taxon>Sporomusa</taxon>
    </lineage>
</organism>
<reference evidence="1" key="1">
    <citation type="submission" date="2024-05" db="EMBL/GenBank/DDBJ databases">
        <title>Isolation and characterization of Sporomusa carbonis sp. nov., a carboxydotrophic hydrogenogen in the genus of Sporomusa isolated from a charcoal burning pile.</title>
        <authorList>
            <person name="Boeer T."/>
            <person name="Rosenbaum F."/>
            <person name="Eysell L."/>
            <person name="Mueller V."/>
            <person name="Daniel R."/>
            <person name="Poehlein A."/>
        </authorList>
    </citation>
    <scope>NUCLEOTIDE SEQUENCE [LARGE SCALE GENOMIC DNA]</scope>
    <source>
        <strain evidence="1">DSM 3132</strain>
    </source>
</reference>
<keyword evidence="2" id="KW-1185">Reference proteome</keyword>
<dbReference type="EMBL" id="CP155571">
    <property type="protein sequence ID" value="XFO74820.1"/>
    <property type="molecule type" value="Genomic_DNA"/>
</dbReference>
<evidence type="ECO:0000313" key="1">
    <source>
        <dbReference type="EMBL" id="XFO74820.1"/>
    </source>
</evidence>
<proteinExistence type="predicted"/>